<keyword evidence="1" id="KW-0812">Transmembrane</keyword>
<comment type="caution">
    <text evidence="2">The sequence shown here is derived from an EMBL/GenBank/DDBJ whole genome shotgun (WGS) entry which is preliminary data.</text>
</comment>
<organism evidence="2 3">
    <name type="scientific">Saccharopolyspora oryzae</name>
    <dbReference type="NCBI Taxonomy" id="2997343"/>
    <lineage>
        <taxon>Bacteria</taxon>
        <taxon>Bacillati</taxon>
        <taxon>Actinomycetota</taxon>
        <taxon>Actinomycetes</taxon>
        <taxon>Pseudonocardiales</taxon>
        <taxon>Pseudonocardiaceae</taxon>
        <taxon>Saccharopolyspora</taxon>
    </lineage>
</organism>
<proteinExistence type="predicted"/>
<protein>
    <submittedName>
        <fullName evidence="2">Uncharacterized protein</fullName>
    </submittedName>
</protein>
<keyword evidence="1" id="KW-0472">Membrane</keyword>
<reference evidence="2 3" key="1">
    <citation type="submission" date="2022-11" db="EMBL/GenBank/DDBJ databases">
        <title>Draft genome sequence of Saccharopolyspora sp. WRP15-2 isolated from rhizosphere soils of wild rice in Thailand.</title>
        <authorList>
            <person name="Duangmal K."/>
            <person name="Kammanee S."/>
            <person name="Muangham S."/>
        </authorList>
    </citation>
    <scope>NUCLEOTIDE SEQUENCE [LARGE SCALE GENOMIC DNA]</scope>
    <source>
        <strain evidence="2 3">WRP15-2</strain>
    </source>
</reference>
<dbReference type="Proteomes" id="UP001210380">
    <property type="component" value="Unassembled WGS sequence"/>
</dbReference>
<accession>A0ABT4V0B1</accession>
<sequence>MIDEVAANNAIRTNNQGSPASPRFTVVVAFGVDLAFRGFLWLVCVTVP</sequence>
<feature type="transmembrane region" description="Helical" evidence="1">
    <location>
        <begin position="24"/>
        <end position="47"/>
    </location>
</feature>
<dbReference type="RefSeq" id="WP_270949417.1">
    <property type="nucleotide sequence ID" value="NZ_JAQGLA010000019.1"/>
</dbReference>
<keyword evidence="3" id="KW-1185">Reference proteome</keyword>
<keyword evidence="1" id="KW-1133">Transmembrane helix</keyword>
<name>A0ABT4V0B1_9PSEU</name>
<evidence type="ECO:0000256" key="1">
    <source>
        <dbReference type="SAM" id="Phobius"/>
    </source>
</evidence>
<evidence type="ECO:0000313" key="3">
    <source>
        <dbReference type="Proteomes" id="UP001210380"/>
    </source>
</evidence>
<dbReference type="EMBL" id="JAQGLA010000019">
    <property type="protein sequence ID" value="MDA3626747.1"/>
    <property type="molecule type" value="Genomic_DNA"/>
</dbReference>
<evidence type="ECO:0000313" key="2">
    <source>
        <dbReference type="EMBL" id="MDA3626747.1"/>
    </source>
</evidence>
<gene>
    <name evidence="2" type="ORF">OU415_14970</name>
</gene>